<dbReference type="PANTHER" id="PTHR30469:SF20">
    <property type="entry name" value="EFFLUX RND TRANSPORTER PERIPLASMIC ADAPTOR SUBUNIT"/>
    <property type="match status" value="1"/>
</dbReference>
<protein>
    <submittedName>
        <fullName evidence="4">Acriflavin resistance protein</fullName>
    </submittedName>
</protein>
<dbReference type="InterPro" id="IPR006143">
    <property type="entry name" value="RND_pump_MFP"/>
</dbReference>
<proteinExistence type="inferred from homology"/>
<dbReference type="EMBL" id="BQKE01000003">
    <property type="protein sequence ID" value="GJM63992.1"/>
    <property type="molecule type" value="Genomic_DNA"/>
</dbReference>
<dbReference type="Gene3D" id="2.40.420.20">
    <property type="match status" value="1"/>
</dbReference>
<feature type="coiled-coil region" evidence="2">
    <location>
        <begin position="88"/>
        <end position="122"/>
    </location>
</feature>
<reference evidence="4 5" key="1">
    <citation type="submission" date="2021-12" db="EMBL/GenBank/DDBJ databases">
        <title>Genome sequencing of bacteria with rrn-lacking chromosome and rrn-plasmid.</title>
        <authorList>
            <person name="Anda M."/>
            <person name="Iwasaki W."/>
        </authorList>
    </citation>
    <scope>NUCLEOTIDE SEQUENCE [LARGE SCALE GENOMIC DNA]</scope>
    <source>
        <strain evidence="4 5">NBRC 15940</strain>
    </source>
</reference>
<dbReference type="NCBIfam" id="TIGR01730">
    <property type="entry name" value="RND_mfp"/>
    <property type="match status" value="1"/>
</dbReference>
<dbReference type="GO" id="GO:1990281">
    <property type="term" value="C:efflux pump complex"/>
    <property type="evidence" value="ECO:0007669"/>
    <property type="project" value="TreeGrafter"/>
</dbReference>
<dbReference type="GO" id="GO:0015562">
    <property type="term" value="F:efflux transmembrane transporter activity"/>
    <property type="evidence" value="ECO:0007669"/>
    <property type="project" value="TreeGrafter"/>
</dbReference>
<comment type="caution">
    <text evidence="4">The sequence shown here is derived from an EMBL/GenBank/DDBJ whole genome shotgun (WGS) entry which is preliminary data.</text>
</comment>
<keyword evidence="5" id="KW-1185">Reference proteome</keyword>
<dbReference type="AlphaFoldDB" id="A0AAN4W476"/>
<dbReference type="Pfam" id="PF25954">
    <property type="entry name" value="Beta-barrel_RND_2"/>
    <property type="match status" value="1"/>
</dbReference>
<evidence type="ECO:0000256" key="2">
    <source>
        <dbReference type="SAM" id="Coils"/>
    </source>
</evidence>
<dbReference type="Proteomes" id="UP001310022">
    <property type="component" value="Unassembled WGS sequence"/>
</dbReference>
<dbReference type="PANTHER" id="PTHR30469">
    <property type="entry name" value="MULTIDRUG RESISTANCE PROTEIN MDTA"/>
    <property type="match status" value="1"/>
</dbReference>
<accession>A0AAN4W476</accession>
<evidence type="ECO:0000259" key="3">
    <source>
        <dbReference type="Pfam" id="PF25954"/>
    </source>
</evidence>
<dbReference type="SUPFAM" id="SSF111369">
    <property type="entry name" value="HlyD-like secretion proteins"/>
    <property type="match status" value="1"/>
</dbReference>
<dbReference type="Gene3D" id="2.40.50.100">
    <property type="match status" value="1"/>
</dbReference>
<name>A0AAN4W476_9BACT</name>
<dbReference type="RefSeq" id="WP_338239079.1">
    <property type="nucleotide sequence ID" value="NZ_BQKE01000003.1"/>
</dbReference>
<gene>
    <name evidence="4" type="primary">acrE</name>
    <name evidence="4" type="ORF">PEDI_45440</name>
</gene>
<organism evidence="4 5">
    <name type="scientific">Persicobacter diffluens</name>
    <dbReference type="NCBI Taxonomy" id="981"/>
    <lineage>
        <taxon>Bacteria</taxon>
        <taxon>Pseudomonadati</taxon>
        <taxon>Bacteroidota</taxon>
        <taxon>Cytophagia</taxon>
        <taxon>Cytophagales</taxon>
        <taxon>Persicobacteraceae</taxon>
        <taxon>Persicobacter</taxon>
    </lineage>
</organism>
<feature type="domain" description="CusB-like beta-barrel" evidence="3">
    <location>
        <begin position="188"/>
        <end position="261"/>
    </location>
</feature>
<evidence type="ECO:0000313" key="5">
    <source>
        <dbReference type="Proteomes" id="UP001310022"/>
    </source>
</evidence>
<dbReference type="Gene3D" id="1.10.287.470">
    <property type="entry name" value="Helix hairpin bin"/>
    <property type="match status" value="1"/>
</dbReference>
<keyword evidence="2" id="KW-0175">Coiled coil</keyword>
<dbReference type="Gene3D" id="2.40.30.170">
    <property type="match status" value="1"/>
</dbReference>
<evidence type="ECO:0000313" key="4">
    <source>
        <dbReference type="EMBL" id="GJM63992.1"/>
    </source>
</evidence>
<dbReference type="InterPro" id="IPR058792">
    <property type="entry name" value="Beta-barrel_RND_2"/>
</dbReference>
<comment type="similarity">
    <text evidence="1">Belongs to the membrane fusion protein (MFP) (TC 8.A.1) family.</text>
</comment>
<sequence length="342" mass="38355">MRALLFTLLSLLFCCNSKPVEVKEQQSIAVKTTIISKQKVLRKINLSGAIKVESERRLSFLVPGKIHELSLSAGDHFEKGQRLALLKQDEYKEGLRVAKRKLDQANSEYERLKNMYDRQSLTESDFQKIKTLKAEAEANLVVQKNQLQYTEIIAPYPGMVKRVLFNSGEAVKEGIPVMTIIPITGLSLQFNVPEARIGDLRQGMLINYKVPDRSDSLYLARINKIFPTADPLSRTFKVEATLESKERGIKPGMVAQVMISQGEQAPQIVVPVEYIVPDEKGDRFVFLVKKGKAFRQRIVGEELSGLGLVVEKGLQEGDSLIIAGQWKLHDGATLNVLSHESH</sequence>
<evidence type="ECO:0000256" key="1">
    <source>
        <dbReference type="ARBA" id="ARBA00009477"/>
    </source>
</evidence>